<evidence type="ECO:0000259" key="6">
    <source>
        <dbReference type="PROSITE" id="PS51898"/>
    </source>
</evidence>
<dbReference type="InterPro" id="IPR044068">
    <property type="entry name" value="CB"/>
</dbReference>
<dbReference type="PROSITE" id="PS51900">
    <property type="entry name" value="CB"/>
    <property type="match status" value="1"/>
</dbReference>
<dbReference type="InterPro" id="IPR010998">
    <property type="entry name" value="Integrase_recombinase_N"/>
</dbReference>
<dbReference type="InterPro" id="IPR004107">
    <property type="entry name" value="Integrase_SAM-like_N"/>
</dbReference>
<evidence type="ECO:0000256" key="5">
    <source>
        <dbReference type="PROSITE-ProRule" id="PRU01248"/>
    </source>
</evidence>
<organism evidence="8 9">
    <name type="scientific">Candidatus Enterococcus myersii</name>
    <dbReference type="NCBI Taxonomy" id="2815322"/>
    <lineage>
        <taxon>Bacteria</taxon>
        <taxon>Bacillati</taxon>
        <taxon>Bacillota</taxon>
        <taxon>Bacilli</taxon>
        <taxon>Lactobacillales</taxon>
        <taxon>Enterococcaceae</taxon>
        <taxon>Enterococcus</taxon>
    </lineage>
</organism>
<keyword evidence="9" id="KW-1185">Reference proteome</keyword>
<protein>
    <submittedName>
        <fullName evidence="8">Tyrosine-type recombinase/integrase</fullName>
    </submittedName>
</protein>
<name>A0ABS3HBI9_9ENTE</name>
<keyword evidence="2" id="KW-0229">DNA integration</keyword>
<evidence type="ECO:0000256" key="1">
    <source>
        <dbReference type="ARBA" id="ARBA00008857"/>
    </source>
</evidence>
<dbReference type="SUPFAM" id="SSF56349">
    <property type="entry name" value="DNA breaking-rejoining enzymes"/>
    <property type="match status" value="1"/>
</dbReference>
<reference evidence="8 9" key="1">
    <citation type="submission" date="2021-03" db="EMBL/GenBank/DDBJ databases">
        <title>Enterococcal diversity collection.</title>
        <authorList>
            <person name="Gilmore M.S."/>
            <person name="Schwartzman J."/>
            <person name="Van Tyne D."/>
            <person name="Martin M."/>
            <person name="Earl A.M."/>
            <person name="Manson A.L."/>
            <person name="Straub T."/>
            <person name="Salamzade R."/>
            <person name="Saavedra J."/>
            <person name="Lebreton F."/>
            <person name="Prichula J."/>
            <person name="Schaufler K."/>
            <person name="Gaca A."/>
            <person name="Sgardioli B."/>
            <person name="Wagenaar J."/>
            <person name="Strong T."/>
        </authorList>
    </citation>
    <scope>NUCLEOTIDE SEQUENCE [LARGE SCALE GENOMIC DNA]</scope>
    <source>
        <strain evidence="8 9">MJM12</strain>
    </source>
</reference>
<accession>A0ABS3HBI9</accession>
<dbReference type="PROSITE" id="PS51898">
    <property type="entry name" value="TYR_RECOMBINASE"/>
    <property type="match status" value="1"/>
</dbReference>
<dbReference type="EMBL" id="JAFLVT010000018">
    <property type="protein sequence ID" value="MBO0450329.1"/>
    <property type="molecule type" value="Genomic_DNA"/>
</dbReference>
<evidence type="ECO:0000256" key="2">
    <source>
        <dbReference type="ARBA" id="ARBA00022908"/>
    </source>
</evidence>
<dbReference type="Gene3D" id="1.10.150.130">
    <property type="match status" value="1"/>
</dbReference>
<dbReference type="InterPro" id="IPR013762">
    <property type="entry name" value="Integrase-like_cat_sf"/>
</dbReference>
<dbReference type="PANTHER" id="PTHR30349:SF64">
    <property type="entry name" value="PROPHAGE INTEGRASE INTD-RELATED"/>
    <property type="match status" value="1"/>
</dbReference>
<evidence type="ECO:0000259" key="7">
    <source>
        <dbReference type="PROSITE" id="PS51900"/>
    </source>
</evidence>
<dbReference type="Pfam" id="PF13495">
    <property type="entry name" value="Phage_int_SAM_4"/>
    <property type="match status" value="1"/>
</dbReference>
<gene>
    <name evidence="8" type="ORF">JZO76_12445</name>
</gene>
<proteinExistence type="inferred from homology"/>
<dbReference type="Proteomes" id="UP000664256">
    <property type="component" value="Unassembled WGS sequence"/>
</dbReference>
<dbReference type="InterPro" id="IPR002104">
    <property type="entry name" value="Integrase_catalytic"/>
</dbReference>
<evidence type="ECO:0000256" key="4">
    <source>
        <dbReference type="ARBA" id="ARBA00023172"/>
    </source>
</evidence>
<evidence type="ECO:0000313" key="8">
    <source>
        <dbReference type="EMBL" id="MBO0450329.1"/>
    </source>
</evidence>
<dbReference type="Pfam" id="PF00589">
    <property type="entry name" value="Phage_integrase"/>
    <property type="match status" value="1"/>
</dbReference>
<keyword evidence="4" id="KW-0233">DNA recombination</keyword>
<dbReference type="InterPro" id="IPR050090">
    <property type="entry name" value="Tyrosine_recombinase_XerCD"/>
</dbReference>
<dbReference type="Gene3D" id="1.10.443.10">
    <property type="entry name" value="Intergrase catalytic core"/>
    <property type="match status" value="1"/>
</dbReference>
<sequence>MLLREILDEFLLDCRIRNLSKRTITTYDYQISIFVNYMESEFDESKLLKVKKVHIKKYVLDLQETKKATYINQLIKTLKLFFKYMVKEEYIEKNIVEDISYLKTERALLNTFNDSEVSSMINYYGKNKDFISQRNKVIIEIFADCGLRAQEVRELKNENMFDTYIKFFGKGRKERIVPISPYLSYSLKKYNRTKKGYFNNLRRYREIDDYLFVTKSGQQLKNNVLLEKIVNEASYHVGVRDEVQRKSCHSLRHYYAQKLLKSGVNLYTISRLLGHSNIKTTQTYLNSLTNEEILTDVKGITPLTRLIEENKL</sequence>
<dbReference type="RefSeq" id="WP_206905053.1">
    <property type="nucleotide sequence ID" value="NZ_JAFLVT010000018.1"/>
</dbReference>
<feature type="domain" description="Core-binding (CB)" evidence="7">
    <location>
        <begin position="1"/>
        <end position="86"/>
    </location>
</feature>
<keyword evidence="3 5" id="KW-0238">DNA-binding</keyword>
<dbReference type="PANTHER" id="PTHR30349">
    <property type="entry name" value="PHAGE INTEGRASE-RELATED"/>
    <property type="match status" value="1"/>
</dbReference>
<evidence type="ECO:0000313" key="9">
    <source>
        <dbReference type="Proteomes" id="UP000664256"/>
    </source>
</evidence>
<comment type="similarity">
    <text evidence="1">Belongs to the 'phage' integrase family.</text>
</comment>
<evidence type="ECO:0000256" key="3">
    <source>
        <dbReference type="ARBA" id="ARBA00023125"/>
    </source>
</evidence>
<dbReference type="InterPro" id="IPR011010">
    <property type="entry name" value="DNA_brk_join_enz"/>
</dbReference>
<comment type="caution">
    <text evidence="8">The sequence shown here is derived from an EMBL/GenBank/DDBJ whole genome shotgun (WGS) entry which is preliminary data.</text>
</comment>
<feature type="domain" description="Tyr recombinase" evidence="6">
    <location>
        <begin position="107"/>
        <end position="298"/>
    </location>
</feature>